<keyword evidence="3" id="KW-1185">Reference proteome</keyword>
<dbReference type="VEuPathDB" id="FungiDB:CHGG_06221"/>
<feature type="compositionally biased region" description="Basic and acidic residues" evidence="1">
    <location>
        <begin position="20"/>
        <end position="35"/>
    </location>
</feature>
<dbReference type="eggNOG" id="ENOG502RNRP">
    <property type="taxonomic scope" value="Eukaryota"/>
</dbReference>
<dbReference type="GeneID" id="4390358"/>
<reference evidence="3" key="1">
    <citation type="journal article" date="2015" name="Genome Announc.">
        <title>Draft genome sequence of the cellulolytic fungus Chaetomium globosum.</title>
        <authorList>
            <person name="Cuomo C.A."/>
            <person name="Untereiner W.A."/>
            <person name="Ma L.-J."/>
            <person name="Grabherr M."/>
            <person name="Birren B.W."/>
        </authorList>
    </citation>
    <scope>NUCLEOTIDE SEQUENCE [LARGE SCALE GENOMIC DNA]</scope>
    <source>
        <strain evidence="3">ATCC 6205 / CBS 148.51 / DSM 1962 / NBRC 6347 / NRRL 1970</strain>
    </source>
</reference>
<feature type="compositionally biased region" description="Polar residues" evidence="1">
    <location>
        <begin position="1"/>
        <end position="13"/>
    </location>
</feature>
<dbReference type="InParanoid" id="Q2H544"/>
<dbReference type="EMBL" id="CH408031">
    <property type="protein sequence ID" value="EAQ89602.1"/>
    <property type="molecule type" value="Genomic_DNA"/>
</dbReference>
<dbReference type="AlphaFoldDB" id="Q2H544"/>
<organism evidence="2 3">
    <name type="scientific">Chaetomium globosum (strain ATCC 6205 / CBS 148.51 / DSM 1962 / NBRC 6347 / NRRL 1970)</name>
    <name type="common">Soil fungus</name>
    <dbReference type="NCBI Taxonomy" id="306901"/>
    <lineage>
        <taxon>Eukaryota</taxon>
        <taxon>Fungi</taxon>
        <taxon>Dikarya</taxon>
        <taxon>Ascomycota</taxon>
        <taxon>Pezizomycotina</taxon>
        <taxon>Sordariomycetes</taxon>
        <taxon>Sordariomycetidae</taxon>
        <taxon>Sordariales</taxon>
        <taxon>Chaetomiaceae</taxon>
        <taxon>Chaetomium</taxon>
    </lineage>
</organism>
<evidence type="ECO:0000256" key="1">
    <source>
        <dbReference type="SAM" id="MobiDB-lite"/>
    </source>
</evidence>
<sequence>MDRQDNSNTQDWTNLFVKDAQSERQKREEHTKDIEQSIEQYTTAARQKIKAALGPEEAALLPVPPPLPQNAALDDKAEK</sequence>
<evidence type="ECO:0000313" key="2">
    <source>
        <dbReference type="EMBL" id="EAQ89602.1"/>
    </source>
</evidence>
<feature type="region of interest" description="Disordered" evidence="1">
    <location>
        <begin position="56"/>
        <end position="79"/>
    </location>
</feature>
<evidence type="ECO:0000313" key="3">
    <source>
        <dbReference type="Proteomes" id="UP000001056"/>
    </source>
</evidence>
<feature type="region of interest" description="Disordered" evidence="1">
    <location>
        <begin position="1"/>
        <end position="35"/>
    </location>
</feature>
<proteinExistence type="predicted"/>
<dbReference type="RefSeq" id="XP_001222316.1">
    <property type="nucleotide sequence ID" value="XM_001222315.1"/>
</dbReference>
<name>Q2H544_CHAGB</name>
<accession>Q2H544</accession>
<dbReference type="OMA" id="HTKDIEQ"/>
<protein>
    <submittedName>
        <fullName evidence="2">Uncharacterized protein</fullName>
    </submittedName>
</protein>
<dbReference type="Proteomes" id="UP000001056">
    <property type="component" value="Unassembled WGS sequence"/>
</dbReference>
<gene>
    <name evidence="2" type="ORF">CHGG_06221</name>
</gene>
<dbReference type="HOGENOM" id="CLU_2689534_0_0_1"/>
<dbReference type="OrthoDB" id="10499377at2759"/>